<dbReference type="PIRSF" id="PIRSF005096">
    <property type="entry name" value="GALM"/>
    <property type="match status" value="1"/>
</dbReference>
<evidence type="ECO:0000256" key="3">
    <source>
        <dbReference type="ARBA" id="ARBA00006206"/>
    </source>
</evidence>
<reference evidence="9 10" key="1">
    <citation type="submission" date="2023-07" db="EMBL/GenBank/DDBJ databases">
        <title>Sorghum-associated microbial communities from plants grown in Nebraska, USA.</title>
        <authorList>
            <person name="Schachtman D."/>
        </authorList>
    </citation>
    <scope>NUCLEOTIDE SEQUENCE [LARGE SCALE GENOMIC DNA]</scope>
    <source>
        <strain evidence="9 10">4138</strain>
    </source>
</reference>
<evidence type="ECO:0000313" key="9">
    <source>
        <dbReference type="EMBL" id="MDR7120194.1"/>
    </source>
</evidence>
<evidence type="ECO:0000256" key="7">
    <source>
        <dbReference type="ARBA" id="ARBA00023277"/>
    </source>
</evidence>
<comment type="catalytic activity">
    <reaction evidence="1 8">
        <text>alpha-D-glucose = beta-D-glucose</text>
        <dbReference type="Rhea" id="RHEA:10264"/>
        <dbReference type="ChEBI" id="CHEBI:15903"/>
        <dbReference type="ChEBI" id="CHEBI:17925"/>
        <dbReference type="EC" id="5.1.3.3"/>
    </reaction>
</comment>
<proteinExistence type="inferred from homology"/>
<evidence type="ECO:0000256" key="1">
    <source>
        <dbReference type="ARBA" id="ARBA00001614"/>
    </source>
</evidence>
<dbReference type="CDD" id="cd09019">
    <property type="entry name" value="galactose_mutarotase_like"/>
    <property type="match status" value="1"/>
</dbReference>
<dbReference type="InterPro" id="IPR015443">
    <property type="entry name" value="Aldose_1-epimerase"/>
</dbReference>
<protein>
    <recommendedName>
        <fullName evidence="5 8">Aldose 1-epimerase</fullName>
        <ecNumber evidence="4 8">5.1.3.3</ecNumber>
    </recommendedName>
</protein>
<dbReference type="NCBIfam" id="NF008277">
    <property type="entry name" value="PRK11055.1"/>
    <property type="match status" value="1"/>
</dbReference>
<comment type="similarity">
    <text evidence="3 8">Belongs to the aldose epimerase family.</text>
</comment>
<keyword evidence="7 8" id="KW-0119">Carbohydrate metabolism</keyword>
<evidence type="ECO:0000256" key="6">
    <source>
        <dbReference type="ARBA" id="ARBA00023235"/>
    </source>
</evidence>
<evidence type="ECO:0000256" key="2">
    <source>
        <dbReference type="ARBA" id="ARBA00005028"/>
    </source>
</evidence>
<organism evidence="9 10">
    <name type="scientific">Rheinheimera soli</name>
    <dbReference type="NCBI Taxonomy" id="443616"/>
    <lineage>
        <taxon>Bacteria</taxon>
        <taxon>Pseudomonadati</taxon>
        <taxon>Pseudomonadota</taxon>
        <taxon>Gammaproteobacteria</taxon>
        <taxon>Chromatiales</taxon>
        <taxon>Chromatiaceae</taxon>
        <taxon>Rheinheimera</taxon>
    </lineage>
</organism>
<dbReference type="RefSeq" id="WP_310275427.1">
    <property type="nucleotide sequence ID" value="NZ_JAVDWR010000002.1"/>
</dbReference>
<gene>
    <name evidence="9" type="ORF">J2W69_001123</name>
</gene>
<dbReference type="InterPro" id="IPR018052">
    <property type="entry name" value="Ald1_epimerase_CS"/>
</dbReference>
<dbReference type="InterPro" id="IPR008183">
    <property type="entry name" value="Aldose_1/G6P_1-epimerase"/>
</dbReference>
<dbReference type="Proteomes" id="UP001257909">
    <property type="component" value="Unassembled WGS sequence"/>
</dbReference>
<dbReference type="Pfam" id="PF01263">
    <property type="entry name" value="Aldose_epim"/>
    <property type="match status" value="1"/>
</dbReference>
<name>A0ABU1VWU7_9GAMM</name>
<dbReference type="EC" id="5.1.3.3" evidence="4 8"/>
<dbReference type="PANTHER" id="PTHR10091:SF0">
    <property type="entry name" value="GALACTOSE MUTAROTASE"/>
    <property type="match status" value="1"/>
</dbReference>
<comment type="caution">
    <text evidence="9">The sequence shown here is derived from an EMBL/GenBank/DDBJ whole genome shotgun (WGS) entry which is preliminary data.</text>
</comment>
<dbReference type="GO" id="GO:0004034">
    <property type="term" value="F:aldose 1-epimerase activity"/>
    <property type="evidence" value="ECO:0007669"/>
    <property type="project" value="UniProtKB-EC"/>
</dbReference>
<dbReference type="InterPro" id="IPR011013">
    <property type="entry name" value="Gal_mutarotase_sf_dom"/>
</dbReference>
<dbReference type="SUPFAM" id="SSF74650">
    <property type="entry name" value="Galactose mutarotase-like"/>
    <property type="match status" value="1"/>
</dbReference>
<dbReference type="EMBL" id="JAVDWR010000002">
    <property type="protein sequence ID" value="MDR7120194.1"/>
    <property type="molecule type" value="Genomic_DNA"/>
</dbReference>
<comment type="pathway">
    <text evidence="2 8">Carbohydrate metabolism; hexose metabolism.</text>
</comment>
<evidence type="ECO:0000313" key="10">
    <source>
        <dbReference type="Proteomes" id="UP001257909"/>
    </source>
</evidence>
<evidence type="ECO:0000256" key="4">
    <source>
        <dbReference type="ARBA" id="ARBA00013185"/>
    </source>
</evidence>
<dbReference type="InterPro" id="IPR047215">
    <property type="entry name" value="Galactose_mutarotase-like"/>
</dbReference>
<keyword evidence="6 8" id="KW-0413">Isomerase</keyword>
<keyword evidence="10" id="KW-1185">Reference proteome</keyword>
<dbReference type="PROSITE" id="PS00545">
    <property type="entry name" value="ALDOSE_1_EPIMERASE"/>
    <property type="match status" value="1"/>
</dbReference>
<dbReference type="PANTHER" id="PTHR10091">
    <property type="entry name" value="ALDOSE-1-EPIMERASE"/>
    <property type="match status" value="1"/>
</dbReference>
<dbReference type="InterPro" id="IPR014718">
    <property type="entry name" value="GH-type_carb-bd"/>
</dbReference>
<sequence>MSAALIDDIDDSVIRLSGHKGLEVELLPLGAAIRSIRLFGQELTLNYPQSADYQTDEFYLGATAGRVANRIAKGRFELNGVAYQLDCNNGHNHLHGGVAGFNRQHWQVLKQQSDSVQLYLRSADGDQGYPSAVQVWQQFRIVDKQLELSFLALSTKDTVLNLTNHCYFNLNSDGSSVENHQLQIAAKHYLPTDANAIPTGERRAVAGTAFDFTKAKLVGPALRQQDQQLALANGFDHCFIWQEADAAELKSMAVLSSSQSGRQLEVLSTQPGLQLYTGNFLAAPFTARQGICLEAQGWPDAINQLGFPDTLLKAGELYQQHIVYKFS</sequence>
<evidence type="ECO:0000256" key="5">
    <source>
        <dbReference type="ARBA" id="ARBA00014165"/>
    </source>
</evidence>
<evidence type="ECO:0000256" key="8">
    <source>
        <dbReference type="PIRNR" id="PIRNR005096"/>
    </source>
</evidence>
<dbReference type="Gene3D" id="2.70.98.10">
    <property type="match status" value="1"/>
</dbReference>
<accession>A0ABU1VWU7</accession>